<organism evidence="1 2">
    <name type="scientific">Araneus ventricosus</name>
    <name type="common">Orbweaver spider</name>
    <name type="synonym">Epeira ventricosa</name>
    <dbReference type="NCBI Taxonomy" id="182803"/>
    <lineage>
        <taxon>Eukaryota</taxon>
        <taxon>Metazoa</taxon>
        <taxon>Ecdysozoa</taxon>
        <taxon>Arthropoda</taxon>
        <taxon>Chelicerata</taxon>
        <taxon>Arachnida</taxon>
        <taxon>Araneae</taxon>
        <taxon>Araneomorphae</taxon>
        <taxon>Entelegynae</taxon>
        <taxon>Araneoidea</taxon>
        <taxon>Araneidae</taxon>
        <taxon>Araneus</taxon>
    </lineage>
</organism>
<dbReference type="AlphaFoldDB" id="A0A4Y2RAA2"/>
<protein>
    <submittedName>
        <fullName evidence="1">Uncharacterized protein</fullName>
    </submittedName>
</protein>
<reference evidence="1 2" key="1">
    <citation type="journal article" date="2019" name="Sci. Rep.">
        <title>Orb-weaving spider Araneus ventricosus genome elucidates the spidroin gene catalogue.</title>
        <authorList>
            <person name="Kono N."/>
            <person name="Nakamura H."/>
            <person name="Ohtoshi R."/>
            <person name="Moran D.A.P."/>
            <person name="Shinohara A."/>
            <person name="Yoshida Y."/>
            <person name="Fujiwara M."/>
            <person name="Mori M."/>
            <person name="Tomita M."/>
            <person name="Arakawa K."/>
        </authorList>
    </citation>
    <scope>NUCLEOTIDE SEQUENCE [LARGE SCALE GENOMIC DNA]</scope>
</reference>
<gene>
    <name evidence="1" type="ORF">AVEN_56163_1</name>
</gene>
<sequence length="150" mass="17333">MSYRGSNVEPNHYPIIAKEKKGRRTNKANGGHPQVGWWKEKEKRNIIQVLAKQFYLSIAHNGALMDYSTQHATMASHELIPMEKQDAEERRELSTWKNSFKYKPHETASSLLFREKTSPEKSGSRPCKFHKRNVADEDATSLPFLKTCEN</sequence>
<evidence type="ECO:0000313" key="2">
    <source>
        <dbReference type="Proteomes" id="UP000499080"/>
    </source>
</evidence>
<dbReference type="EMBL" id="BGPR01016342">
    <property type="protein sequence ID" value="GBN72643.1"/>
    <property type="molecule type" value="Genomic_DNA"/>
</dbReference>
<keyword evidence="2" id="KW-1185">Reference proteome</keyword>
<evidence type="ECO:0000313" key="1">
    <source>
        <dbReference type="EMBL" id="GBN72643.1"/>
    </source>
</evidence>
<proteinExistence type="predicted"/>
<comment type="caution">
    <text evidence="1">The sequence shown here is derived from an EMBL/GenBank/DDBJ whole genome shotgun (WGS) entry which is preliminary data.</text>
</comment>
<dbReference type="Proteomes" id="UP000499080">
    <property type="component" value="Unassembled WGS sequence"/>
</dbReference>
<name>A0A4Y2RAA2_ARAVE</name>
<accession>A0A4Y2RAA2</accession>